<dbReference type="HOGENOM" id="CLU_1646115_0_0_1"/>
<accession>A0A679F1K6</accession>
<name>A0A679F1K6_CYAME</name>
<reference evidence="1" key="1">
    <citation type="journal article" date="1998" name="Nucleic Acids Res.">
        <title>Structure and organization of the mitochondrial genome of the unicellular red alga Cyanidioschyzon merolae deduced from the complete nucleotide sequence.</title>
        <authorList>
            <person name="Ohta N."/>
            <person name="Sato N."/>
            <person name="Kuroiwa T."/>
        </authorList>
    </citation>
    <scope>NUCLEOTIDE SEQUENCE [LARGE SCALE GENOMIC DNA]</scope>
    <source>
        <strain evidence="1">10D-T</strain>
    </source>
</reference>
<protein>
    <submittedName>
        <fullName evidence="1">50S ribosomal protein L5</fullName>
    </submittedName>
</protein>
<dbReference type="RefSeq" id="NP_059372.1">
    <property type="nucleotide sequence ID" value="NC_000887.3"/>
</dbReference>
<sequence>MYSCRLKYYYDFIICYQLVLKLNKSHKLQLPAFSKCIIYADKAISNNLIYNAMSQDLLNYRLDLGSSILLQLKNKSFAYNNSLLTLKITIRKTILYNWLDFIKLNNDIIEISYNSNCLFFYLLNDNNNLFFKNFKTKIILVFSLPYPSYNKLLISYYKLSI</sequence>
<dbReference type="GO" id="GO:0005840">
    <property type="term" value="C:ribosome"/>
    <property type="evidence" value="ECO:0007669"/>
    <property type="project" value="UniProtKB-KW"/>
</dbReference>
<dbReference type="AlphaFoldDB" id="A0A679F1K6"/>
<gene>
    <name evidence="1" type="primary">rpl5</name>
    <name evidence="1" type="ORF">CME10DT_Mp0024</name>
</gene>
<dbReference type="EMBL" id="LC519602">
    <property type="protein sequence ID" value="BBU60055.1"/>
    <property type="molecule type" value="Genomic_DNA"/>
</dbReference>
<keyword evidence="1" id="KW-0687">Ribonucleoprotein</keyword>
<organism evidence="1">
    <name type="scientific">Cyanidioschyzon merolae</name>
    <name type="common">Red alga</name>
    <dbReference type="NCBI Taxonomy" id="45157"/>
    <lineage>
        <taxon>Eukaryota</taxon>
        <taxon>Rhodophyta</taxon>
        <taxon>Bangiophyceae</taxon>
        <taxon>Cyanidiales</taxon>
        <taxon>Cyanidiaceae</taxon>
        <taxon>Cyanidioschyzon</taxon>
    </lineage>
</organism>
<keyword evidence="1" id="KW-0689">Ribosomal protein</keyword>
<keyword evidence="1" id="KW-0496">Mitochondrion</keyword>
<reference evidence="1" key="2">
    <citation type="submission" date="2020-01" db="EMBL/GenBank/DDBJ databases">
        <title>Re-sequencing of the mitochondrial genome of Cyanidioschyzon merolae 10D.</title>
        <authorList>
            <person name="Moriyama T."/>
            <person name="Mori-Moriyama N."/>
            <person name="Sato N."/>
        </authorList>
    </citation>
    <scope>NUCLEOTIDE SEQUENCE</scope>
    <source>
        <strain evidence="1">10D-T</strain>
    </source>
</reference>
<geneLocation type="mitochondrion" evidence="1"/>
<dbReference type="GeneID" id="3125672"/>
<proteinExistence type="predicted"/>
<evidence type="ECO:0000313" key="1">
    <source>
        <dbReference type="EMBL" id="BBU60055.1"/>
    </source>
</evidence>